<evidence type="ECO:0000313" key="1">
    <source>
        <dbReference type="EMBL" id="KAJ7015658.1"/>
    </source>
</evidence>
<keyword evidence="2" id="KW-1185">Reference proteome</keyword>
<dbReference type="EMBL" id="JAQIZT010000001">
    <property type="protein sequence ID" value="KAJ7015658.1"/>
    <property type="molecule type" value="Genomic_DNA"/>
</dbReference>
<comment type="caution">
    <text evidence="1">The sequence shown here is derived from an EMBL/GenBank/DDBJ whole genome shotgun (WGS) entry which is preliminary data.</text>
</comment>
<sequence length="288" mass="32589">MLGEIPFEELRPWNMQDLEKNWSAFVVLLQDMAAGKSTVSNGTVPPAFVPPSLDLGYEHVFKAVFRSLLGTSTDMMPMPMLARRPRTIFLSRGLGYNGACHCRPWDELGEDGVHANEPLGIHKPMRMERKCLILKEACENDFHGLIASSFPHMWPTRETSFSFALLPTKIVEEWHLGYCRLSRLDSLPRQTSDLPFPCTGRRPSGCVISRLANGYSRRNKPDQSGIFNQYVYSGMAFGVQHVAWYSSPTETIAREYASPHGKQHKLLTLGVIPSPEARKKHDESWLKE</sequence>
<organism evidence="1 2">
    <name type="scientific">Populus alba x Populus x berolinensis</name>
    <dbReference type="NCBI Taxonomy" id="444605"/>
    <lineage>
        <taxon>Eukaryota</taxon>
        <taxon>Viridiplantae</taxon>
        <taxon>Streptophyta</taxon>
        <taxon>Embryophyta</taxon>
        <taxon>Tracheophyta</taxon>
        <taxon>Spermatophyta</taxon>
        <taxon>Magnoliopsida</taxon>
        <taxon>eudicotyledons</taxon>
        <taxon>Gunneridae</taxon>
        <taxon>Pentapetalae</taxon>
        <taxon>rosids</taxon>
        <taxon>fabids</taxon>
        <taxon>Malpighiales</taxon>
        <taxon>Salicaceae</taxon>
        <taxon>Saliceae</taxon>
        <taxon>Populus</taxon>
    </lineage>
</organism>
<protein>
    <submittedName>
        <fullName evidence="1">Uncharacterized protein</fullName>
    </submittedName>
</protein>
<dbReference type="AlphaFoldDB" id="A0AAD6RUZ0"/>
<gene>
    <name evidence="1" type="ORF">NC653_004839</name>
</gene>
<evidence type="ECO:0000313" key="2">
    <source>
        <dbReference type="Proteomes" id="UP001164929"/>
    </source>
</evidence>
<accession>A0AAD6RUZ0</accession>
<dbReference type="Proteomes" id="UP001164929">
    <property type="component" value="Chromosome 1"/>
</dbReference>
<reference evidence="1 2" key="1">
    <citation type="journal article" date="2023" name="Mol. Ecol. Resour.">
        <title>Chromosome-level genome assembly of a triploid poplar Populus alba 'Berolinensis'.</title>
        <authorList>
            <person name="Chen S."/>
            <person name="Yu Y."/>
            <person name="Wang X."/>
            <person name="Wang S."/>
            <person name="Zhang T."/>
            <person name="Zhou Y."/>
            <person name="He R."/>
            <person name="Meng N."/>
            <person name="Wang Y."/>
            <person name="Liu W."/>
            <person name="Liu Z."/>
            <person name="Liu J."/>
            <person name="Guo Q."/>
            <person name="Huang H."/>
            <person name="Sederoff R.R."/>
            <person name="Wang G."/>
            <person name="Qu G."/>
            <person name="Chen S."/>
        </authorList>
    </citation>
    <scope>NUCLEOTIDE SEQUENCE [LARGE SCALE GENOMIC DNA]</scope>
    <source>
        <strain evidence="1">SC-2020</strain>
    </source>
</reference>
<name>A0AAD6RUZ0_9ROSI</name>
<proteinExistence type="predicted"/>